<protein>
    <recommendedName>
        <fullName evidence="2">DUF4340 domain-containing protein</fullName>
    </recommendedName>
</protein>
<evidence type="ECO:0000259" key="2">
    <source>
        <dbReference type="Pfam" id="PF14238"/>
    </source>
</evidence>
<dbReference type="AlphaFoldDB" id="A0A383EFB5"/>
<dbReference type="Pfam" id="PF14238">
    <property type="entry name" value="DUF4340"/>
    <property type="match status" value="2"/>
</dbReference>
<evidence type="ECO:0000313" key="3">
    <source>
        <dbReference type="EMBL" id="SVE55562.1"/>
    </source>
</evidence>
<feature type="domain" description="DUF4340" evidence="2">
    <location>
        <begin position="1"/>
        <end position="91"/>
    </location>
</feature>
<organism evidence="3">
    <name type="scientific">marine metagenome</name>
    <dbReference type="NCBI Taxonomy" id="408172"/>
    <lineage>
        <taxon>unclassified sequences</taxon>
        <taxon>metagenomes</taxon>
        <taxon>ecological metagenomes</taxon>
    </lineage>
</organism>
<reference evidence="3" key="1">
    <citation type="submission" date="2018-05" db="EMBL/GenBank/DDBJ databases">
        <authorList>
            <person name="Lanie J.A."/>
            <person name="Ng W.-L."/>
            <person name="Kazmierczak K.M."/>
            <person name="Andrzejewski T.M."/>
            <person name="Davidsen T.M."/>
            <person name="Wayne K.J."/>
            <person name="Tettelin H."/>
            <person name="Glass J.I."/>
            <person name="Rusch D."/>
            <person name="Podicherti R."/>
            <person name="Tsui H.-C.T."/>
            <person name="Winkler M.E."/>
        </authorList>
    </citation>
    <scope>NUCLEOTIDE SEQUENCE</scope>
</reference>
<sequence>VFLIDSTLVNELRKPVSELRDKRPLRIADRDALRRIEILKKGEQLAVVERDSTETWKLLSPAGRTAKSWRWNSIITDLDGVEVAGFVLDWKKEERRDLSDYGLEDPSVSVVVSADDGIKMEVLLGGPVESGGVYLRRTDIPSVYEVESENMENLNLSLDDLTTPKAADSDSTSTGGEEDDTG</sequence>
<evidence type="ECO:0000256" key="1">
    <source>
        <dbReference type="SAM" id="MobiDB-lite"/>
    </source>
</evidence>
<feature type="domain" description="DUF4340" evidence="2">
    <location>
        <begin position="93"/>
        <end position="165"/>
    </location>
</feature>
<proteinExistence type="predicted"/>
<name>A0A383EFB5_9ZZZZ</name>
<gene>
    <name evidence="3" type="ORF">METZ01_LOCUS508416</name>
</gene>
<dbReference type="EMBL" id="UINC01225474">
    <property type="protein sequence ID" value="SVE55562.1"/>
    <property type="molecule type" value="Genomic_DNA"/>
</dbReference>
<accession>A0A383EFB5</accession>
<dbReference type="InterPro" id="IPR025641">
    <property type="entry name" value="DUF4340"/>
</dbReference>
<feature type="region of interest" description="Disordered" evidence="1">
    <location>
        <begin position="155"/>
        <end position="182"/>
    </location>
</feature>
<feature type="non-terminal residue" evidence="3">
    <location>
        <position position="1"/>
    </location>
</feature>